<organism evidence="3 4">
    <name type="scientific">Streptomyces kunmingensis</name>
    <dbReference type="NCBI Taxonomy" id="68225"/>
    <lineage>
        <taxon>Bacteria</taxon>
        <taxon>Bacillati</taxon>
        <taxon>Actinomycetota</taxon>
        <taxon>Actinomycetes</taxon>
        <taxon>Kitasatosporales</taxon>
        <taxon>Streptomycetaceae</taxon>
        <taxon>Streptomyces</taxon>
    </lineage>
</organism>
<proteinExistence type="inferred from homology"/>
<reference evidence="3 4" key="1">
    <citation type="submission" date="2022-10" db="EMBL/GenBank/DDBJ databases">
        <authorList>
            <person name="Xie J."/>
            <person name="Shen N."/>
        </authorList>
    </citation>
    <scope>NUCLEOTIDE SEQUENCE [LARGE SCALE GENOMIC DNA]</scope>
    <source>
        <strain evidence="3 4">DSM 41681</strain>
    </source>
</reference>
<sequence length="310" mass="32949">MLRPVVVGVDDSAESLAAAEWAAQEACLRDLPLRLVHAWNWSPHPASDVPADAAAVGAAQRVRARAMLDEAETRARAACPRVRMTADPLEGPASAALLRAAEQAEVMVLGSRGLAAFTGVVVGSVAQSVAAASPVPLVLVRAGEPRWACARVHFEGEVTSKGKPERPCADVVLGLDLADPCDEVVEFALTAARARGVRLRVLSAWRSPALYTLGPGELALAEKPRREEEWRGFQDAVLRSWRGKFPEVEVVGTVVEGRIVTPLLGAAEDACLLVVGRHAHAGHRLGQHNGPVTHAVMHHARCPVAIVPYP</sequence>
<evidence type="ECO:0000259" key="2">
    <source>
        <dbReference type="Pfam" id="PF00582"/>
    </source>
</evidence>
<dbReference type="PANTHER" id="PTHR46553:SF3">
    <property type="entry name" value="ADENINE NUCLEOTIDE ALPHA HYDROLASES-LIKE SUPERFAMILY PROTEIN"/>
    <property type="match status" value="1"/>
</dbReference>
<gene>
    <name evidence="3" type="ORF">OKJ48_20855</name>
</gene>
<dbReference type="InterPro" id="IPR006016">
    <property type="entry name" value="UspA"/>
</dbReference>
<dbReference type="Proteomes" id="UP001352223">
    <property type="component" value="Unassembled WGS sequence"/>
</dbReference>
<accession>A0ABU6CD86</accession>
<evidence type="ECO:0000256" key="1">
    <source>
        <dbReference type="ARBA" id="ARBA00008791"/>
    </source>
</evidence>
<dbReference type="PRINTS" id="PR01438">
    <property type="entry name" value="UNVRSLSTRESS"/>
</dbReference>
<dbReference type="Gene3D" id="3.40.50.620">
    <property type="entry name" value="HUPs"/>
    <property type="match status" value="2"/>
</dbReference>
<evidence type="ECO:0000313" key="3">
    <source>
        <dbReference type="EMBL" id="MEB3962679.1"/>
    </source>
</evidence>
<evidence type="ECO:0000313" key="4">
    <source>
        <dbReference type="Proteomes" id="UP001352223"/>
    </source>
</evidence>
<dbReference type="Pfam" id="PF00582">
    <property type="entry name" value="Usp"/>
    <property type="match status" value="2"/>
</dbReference>
<dbReference type="RefSeq" id="WP_324770256.1">
    <property type="nucleotide sequence ID" value="NZ_BAAATS010000067.1"/>
</dbReference>
<dbReference type="PANTHER" id="PTHR46553">
    <property type="entry name" value="ADENINE NUCLEOTIDE ALPHA HYDROLASES-LIKE SUPERFAMILY PROTEIN"/>
    <property type="match status" value="1"/>
</dbReference>
<feature type="domain" description="UspA" evidence="2">
    <location>
        <begin position="171"/>
        <end position="308"/>
    </location>
</feature>
<comment type="caution">
    <text evidence="3">The sequence shown here is derived from an EMBL/GenBank/DDBJ whole genome shotgun (WGS) entry which is preliminary data.</text>
</comment>
<name>A0ABU6CD86_9ACTN</name>
<dbReference type="EMBL" id="JAOZYB010000168">
    <property type="protein sequence ID" value="MEB3962679.1"/>
    <property type="molecule type" value="Genomic_DNA"/>
</dbReference>
<dbReference type="InterPro" id="IPR014729">
    <property type="entry name" value="Rossmann-like_a/b/a_fold"/>
</dbReference>
<comment type="similarity">
    <text evidence="1">Belongs to the universal stress protein A family.</text>
</comment>
<protein>
    <submittedName>
        <fullName evidence="3">Universal stress protein</fullName>
    </submittedName>
</protein>
<feature type="domain" description="UspA" evidence="2">
    <location>
        <begin position="1"/>
        <end position="141"/>
    </location>
</feature>
<keyword evidence="4" id="KW-1185">Reference proteome</keyword>
<dbReference type="SUPFAM" id="SSF52402">
    <property type="entry name" value="Adenine nucleotide alpha hydrolases-like"/>
    <property type="match status" value="2"/>
</dbReference>
<dbReference type="InterPro" id="IPR006015">
    <property type="entry name" value="Universal_stress_UspA"/>
</dbReference>